<evidence type="ECO:0000259" key="4">
    <source>
        <dbReference type="PROSITE" id="PS51228"/>
    </source>
</evidence>
<evidence type="ECO:0000256" key="1">
    <source>
        <dbReference type="ARBA" id="ARBA00005567"/>
    </source>
</evidence>
<protein>
    <submittedName>
        <fullName evidence="5">Acyl-CoA-binding protein</fullName>
    </submittedName>
</protein>
<dbReference type="STRING" id="4781.A0A0P1AMU1"/>
<dbReference type="GeneID" id="36407728"/>
<dbReference type="AlphaFoldDB" id="A0A0P1AMU1"/>
<comment type="similarity">
    <text evidence="1">Belongs to the ACBP family.</text>
</comment>
<feature type="domain" description="ACB" evidence="4">
    <location>
        <begin position="63"/>
        <end position="155"/>
    </location>
</feature>
<dbReference type="InterPro" id="IPR000582">
    <property type="entry name" value="Acyl-CoA-binding_protein"/>
</dbReference>
<dbReference type="InterPro" id="IPR014352">
    <property type="entry name" value="FERM/acyl-CoA-bd_prot_sf"/>
</dbReference>
<name>A0A0P1AMU1_PLAHL</name>
<proteinExistence type="inferred from homology"/>
<organism evidence="5 6">
    <name type="scientific">Plasmopara halstedii</name>
    <name type="common">Downy mildew of sunflower</name>
    <dbReference type="NCBI Taxonomy" id="4781"/>
    <lineage>
        <taxon>Eukaryota</taxon>
        <taxon>Sar</taxon>
        <taxon>Stramenopiles</taxon>
        <taxon>Oomycota</taxon>
        <taxon>Peronosporomycetes</taxon>
        <taxon>Peronosporales</taxon>
        <taxon>Peronosporaceae</taxon>
        <taxon>Plasmopara</taxon>
    </lineage>
</organism>
<evidence type="ECO:0000313" key="6">
    <source>
        <dbReference type="Proteomes" id="UP000054928"/>
    </source>
</evidence>
<dbReference type="PROSITE" id="PS51228">
    <property type="entry name" value="ACB_2"/>
    <property type="match status" value="1"/>
</dbReference>
<dbReference type="OrthoDB" id="71307at2759"/>
<feature type="coiled-coil region" evidence="3">
    <location>
        <begin position="209"/>
        <end position="279"/>
    </location>
</feature>
<dbReference type="OMA" id="PHRILTQ"/>
<reference evidence="6" key="1">
    <citation type="submission" date="2014-09" db="EMBL/GenBank/DDBJ databases">
        <authorList>
            <person name="Sharma Rahul"/>
            <person name="Thines Marco"/>
        </authorList>
    </citation>
    <scope>NUCLEOTIDE SEQUENCE [LARGE SCALE GENOMIC DNA]</scope>
</reference>
<dbReference type="RefSeq" id="XP_024578762.1">
    <property type="nucleotide sequence ID" value="XM_024728268.1"/>
</dbReference>
<evidence type="ECO:0000256" key="2">
    <source>
        <dbReference type="ARBA" id="ARBA00023121"/>
    </source>
</evidence>
<dbReference type="PANTHER" id="PTHR23310:SF62">
    <property type="entry name" value="ACYL-COA BINDING PROTEIN 1, ISOFORM A"/>
    <property type="match status" value="1"/>
</dbReference>
<dbReference type="GO" id="GO:0000062">
    <property type="term" value="F:fatty-acyl-CoA binding"/>
    <property type="evidence" value="ECO:0007669"/>
    <property type="project" value="InterPro"/>
</dbReference>
<dbReference type="EMBL" id="CCYD01000645">
    <property type="protein sequence ID" value="CEG42393.1"/>
    <property type="molecule type" value="Genomic_DNA"/>
</dbReference>
<keyword evidence="2" id="KW-0446">Lipid-binding</keyword>
<dbReference type="GO" id="GO:0006631">
    <property type="term" value="P:fatty acid metabolic process"/>
    <property type="evidence" value="ECO:0007669"/>
    <property type="project" value="TreeGrafter"/>
</dbReference>
<accession>A0A0P1AMU1</accession>
<keyword evidence="3" id="KW-0175">Coiled coil</keyword>
<dbReference type="InterPro" id="IPR035984">
    <property type="entry name" value="Acyl-CoA-binding_sf"/>
</dbReference>
<dbReference type="Pfam" id="PF00887">
    <property type="entry name" value="ACBP"/>
    <property type="match status" value="1"/>
</dbReference>
<dbReference type="Gene3D" id="1.20.80.10">
    <property type="match status" value="1"/>
</dbReference>
<evidence type="ECO:0000256" key="3">
    <source>
        <dbReference type="SAM" id="Coils"/>
    </source>
</evidence>
<evidence type="ECO:0000313" key="5">
    <source>
        <dbReference type="EMBL" id="CEG42393.1"/>
    </source>
</evidence>
<dbReference type="PANTHER" id="PTHR23310">
    <property type="entry name" value="ACYL-COA-BINDING PROTEIN, ACBP"/>
    <property type="match status" value="1"/>
</dbReference>
<dbReference type="Proteomes" id="UP000054928">
    <property type="component" value="Unassembled WGS sequence"/>
</dbReference>
<sequence length="358" mass="41450">MPSLALPSIVPQQSTARAYRARLLSNRPFVSDAEDVDDTDTLELHSLTSSTSHSHSCESCSHLEADFAGAVLFVKSYQGPHRILSQENSSPKKDMYAYYQQATAGPLLALTPPVGLNKHELAKWEKWRELGNMTRQEAMKRYTTVLDNLVDDWRRIANERNYTNENNNSFETDHVIADQQTSEAGSTTHGQVKRSNSMFDRLPRIYDELMELQERVEVETKKRVELEDHLLHLTRDYRSSLKEELEQMGQIRKNLVSLVKNLEDDVVQHKSELQRLTSNQQKLAFRNDNSVLLLLEARALKFLQIWVRSRTIRASLAVLIGLRLWYCLRNRRLPQFLAHILIRWIQKFASLDNTNTYA</sequence>
<dbReference type="SUPFAM" id="SSF47027">
    <property type="entry name" value="Acyl-CoA binding protein"/>
    <property type="match status" value="1"/>
</dbReference>
<keyword evidence="6" id="KW-1185">Reference proteome</keyword>